<name>A0A927BFV2_9BACT</name>
<keyword evidence="2" id="KW-1185">Reference proteome</keyword>
<comment type="caution">
    <text evidence="1">The sequence shown here is derived from an EMBL/GenBank/DDBJ whole genome shotgun (WGS) entry which is preliminary data.</text>
</comment>
<gene>
    <name evidence="1" type="ORF">IC235_17385</name>
</gene>
<dbReference type="RefSeq" id="WP_191006475.1">
    <property type="nucleotide sequence ID" value="NZ_JACXAD010000022.1"/>
</dbReference>
<evidence type="ECO:0000313" key="1">
    <source>
        <dbReference type="EMBL" id="MBD2769666.1"/>
    </source>
</evidence>
<sequence length="592" mass="65526">MSIETQSEAGESEIYSRCTRKENALTLQDLCDKCPIPFRIKEGLPRIKAEIEVHRQGNTRAGFLRYCEKALTNHVEKAARFANDLANPAKAGSLPVGNLLEIKFWNLALCELYKVELEPLQPVVSTTAVALVDDESKEYHPYPPHIKKLMDLMHEQHLHSAQLSTLAAQTAAANAQKAMVERTGQSLEDIEPDVSLLPSKIAESHTYFTALLKTCAQLPRYDVTQTLRAAFEQHRAKGFYAWSDFVQRLPTYIAQHLSNDVQQMLNAHGGLLTSFRATLRVAELQPENWPFWGVDERHRLLMRQKDVVERLELAQQQERPANVAEHTETLACIASILTALDAAVAAGNFVVNASEINASSAAPVVKSEAPSQTSPLLPTAELRAFYLKLLQHPAFAEELSLYQKSELLAYAEQEKMNGVRLAVELMDSNPSYAYPNEYKNGREAEYWMEKSANYRDSVRVLQLLAPPTKPASLSTLATIAPVLPHPFTPLLLNYSVPQLRELLEELGLVGTDGHAVPAASPGAWVGVIHGLLDATPPRLRNNKAAVQRAFCEHFGAVVGERAVQAGLGKHGSEAERFRDSTLALLRGQANAE</sequence>
<protein>
    <submittedName>
        <fullName evidence="1">Uncharacterized protein</fullName>
    </submittedName>
</protein>
<dbReference type="Proteomes" id="UP000612233">
    <property type="component" value="Unassembled WGS sequence"/>
</dbReference>
<reference evidence="1" key="1">
    <citation type="submission" date="2020-09" db="EMBL/GenBank/DDBJ databases">
        <authorList>
            <person name="Kim M.K."/>
        </authorList>
    </citation>
    <scope>NUCLEOTIDE SEQUENCE</scope>
    <source>
        <strain evidence="1">BT664</strain>
    </source>
</reference>
<proteinExistence type="predicted"/>
<evidence type="ECO:0000313" key="2">
    <source>
        <dbReference type="Proteomes" id="UP000612233"/>
    </source>
</evidence>
<organism evidence="1 2">
    <name type="scientific">Hymenobacter montanus</name>
    <dbReference type="NCBI Taxonomy" id="2771359"/>
    <lineage>
        <taxon>Bacteria</taxon>
        <taxon>Pseudomonadati</taxon>
        <taxon>Bacteroidota</taxon>
        <taxon>Cytophagia</taxon>
        <taxon>Cytophagales</taxon>
        <taxon>Hymenobacteraceae</taxon>
        <taxon>Hymenobacter</taxon>
    </lineage>
</organism>
<accession>A0A927BFV2</accession>
<dbReference type="EMBL" id="JACXAD010000022">
    <property type="protein sequence ID" value="MBD2769666.1"/>
    <property type="molecule type" value="Genomic_DNA"/>
</dbReference>
<dbReference type="AlphaFoldDB" id="A0A927BFV2"/>